<reference evidence="1 2" key="1">
    <citation type="submission" date="2013-07" db="EMBL/GenBank/DDBJ databases">
        <authorList>
            <person name="Weinstock G."/>
            <person name="Sodergren E."/>
            <person name="Wylie T."/>
            <person name="Fulton L."/>
            <person name="Fulton R."/>
            <person name="Fronick C."/>
            <person name="O'Laughlin M."/>
            <person name="Godfrey J."/>
            <person name="Miner T."/>
            <person name="Herter B."/>
            <person name="Appelbaum E."/>
            <person name="Cordes M."/>
            <person name="Lek S."/>
            <person name="Wollam A."/>
            <person name="Pepin K.H."/>
            <person name="Palsikar V.B."/>
            <person name="Mitreva M."/>
            <person name="Wilson R.K."/>
        </authorList>
    </citation>
    <scope>NUCLEOTIDE SEQUENCE [LARGE SCALE GENOMIC DNA]</scope>
    <source>
        <strain evidence="1 2">ATCC 14940</strain>
    </source>
</reference>
<comment type="caution">
    <text evidence="1">The sequence shown here is derived from an EMBL/GenBank/DDBJ whole genome shotgun (WGS) entry which is preliminary data.</text>
</comment>
<dbReference type="EMBL" id="AWSU01000198">
    <property type="protein sequence ID" value="ERI76504.1"/>
    <property type="molecule type" value="Genomic_DNA"/>
</dbReference>
<proteinExistence type="predicted"/>
<dbReference type="AlphaFoldDB" id="A0ABC9TX10"/>
<gene>
    <name evidence="1" type="ORF">CLOSYM_02588</name>
</gene>
<accession>A0ABC9TX10</accession>
<protein>
    <submittedName>
        <fullName evidence="1">Uncharacterized protein</fullName>
    </submittedName>
</protein>
<sequence>MERTKTGQDFFILFPVFGGEMTTAKIQTVKGLRVEIFSRSLRKNTTRPLTVWIGGTDGNADCLSLLAMV</sequence>
<evidence type="ECO:0000313" key="2">
    <source>
        <dbReference type="Proteomes" id="UP000016491"/>
    </source>
</evidence>
<evidence type="ECO:0000313" key="1">
    <source>
        <dbReference type="EMBL" id="ERI76504.1"/>
    </source>
</evidence>
<organism evidence="1 2">
    <name type="scientific">[Clostridium] symbiosum ATCC 14940</name>
    <dbReference type="NCBI Taxonomy" id="411472"/>
    <lineage>
        <taxon>Bacteria</taxon>
        <taxon>Bacillati</taxon>
        <taxon>Bacillota</taxon>
        <taxon>Clostridia</taxon>
        <taxon>Lachnospirales</taxon>
        <taxon>Lachnospiraceae</taxon>
        <taxon>Otoolea</taxon>
    </lineage>
</organism>
<dbReference type="Proteomes" id="UP000016491">
    <property type="component" value="Unassembled WGS sequence"/>
</dbReference>
<name>A0ABC9TX10_CLOSY</name>